<dbReference type="Pfam" id="PF11955">
    <property type="entry name" value="PORR"/>
    <property type="match status" value="1"/>
</dbReference>
<protein>
    <submittedName>
        <fullName evidence="2">Protein ROOT PRIMORDIUM DEFECTIVE 1-like</fullName>
    </submittedName>
</protein>
<dbReference type="GO" id="GO:0003723">
    <property type="term" value="F:RNA binding"/>
    <property type="evidence" value="ECO:0007669"/>
    <property type="project" value="InterPro"/>
</dbReference>
<dbReference type="InterPro" id="IPR021099">
    <property type="entry name" value="PORR_domain"/>
</dbReference>
<reference evidence="2 3" key="1">
    <citation type="journal article" date="2018" name="Front. Plant Sci.">
        <title>Red Clover (Trifolium pratense) and Zigzag Clover (T. medium) - A Picture of Genomic Similarities and Differences.</title>
        <authorList>
            <person name="Dluhosova J."/>
            <person name="Istvanek J."/>
            <person name="Nedelnik J."/>
            <person name="Repkova J."/>
        </authorList>
    </citation>
    <scope>NUCLEOTIDE SEQUENCE [LARGE SCALE GENOMIC DNA]</scope>
    <source>
        <strain evidence="3">cv. 10/8</strain>
        <tissue evidence="2">Leaf</tissue>
    </source>
</reference>
<keyword evidence="3" id="KW-1185">Reference proteome</keyword>
<accession>A0A392PQR1</accession>
<dbReference type="AlphaFoldDB" id="A0A392PQR1"/>
<proteinExistence type="predicted"/>
<name>A0A392PQR1_9FABA</name>
<dbReference type="Proteomes" id="UP000265520">
    <property type="component" value="Unassembled WGS sequence"/>
</dbReference>
<feature type="non-terminal residue" evidence="2">
    <location>
        <position position="84"/>
    </location>
</feature>
<organism evidence="2 3">
    <name type="scientific">Trifolium medium</name>
    <dbReference type="NCBI Taxonomy" id="97028"/>
    <lineage>
        <taxon>Eukaryota</taxon>
        <taxon>Viridiplantae</taxon>
        <taxon>Streptophyta</taxon>
        <taxon>Embryophyta</taxon>
        <taxon>Tracheophyta</taxon>
        <taxon>Spermatophyta</taxon>
        <taxon>Magnoliopsida</taxon>
        <taxon>eudicotyledons</taxon>
        <taxon>Gunneridae</taxon>
        <taxon>Pentapetalae</taxon>
        <taxon>rosids</taxon>
        <taxon>fabids</taxon>
        <taxon>Fabales</taxon>
        <taxon>Fabaceae</taxon>
        <taxon>Papilionoideae</taxon>
        <taxon>50 kb inversion clade</taxon>
        <taxon>NPAAA clade</taxon>
        <taxon>Hologalegina</taxon>
        <taxon>IRL clade</taxon>
        <taxon>Trifolieae</taxon>
        <taxon>Trifolium</taxon>
    </lineage>
</organism>
<evidence type="ECO:0000313" key="2">
    <source>
        <dbReference type="EMBL" id="MCI13829.1"/>
    </source>
</evidence>
<dbReference type="EMBL" id="LXQA010089786">
    <property type="protein sequence ID" value="MCI13829.1"/>
    <property type="molecule type" value="Genomic_DNA"/>
</dbReference>
<evidence type="ECO:0000259" key="1">
    <source>
        <dbReference type="Pfam" id="PF11955"/>
    </source>
</evidence>
<comment type="caution">
    <text evidence="2">The sequence shown here is derived from an EMBL/GenBank/DDBJ whole genome shotgun (WGS) entry which is preliminary data.</text>
</comment>
<sequence>MFSKRKIQTSFCNYLNNNFNLHIHTRSISSLKVVWRKDPLLDQAIEHDKRFKQCARVVKEVLNEPGQVIPLRYLEKRRERMRLK</sequence>
<evidence type="ECO:0000313" key="3">
    <source>
        <dbReference type="Proteomes" id="UP000265520"/>
    </source>
</evidence>
<feature type="domain" description="PORR" evidence="1">
    <location>
        <begin position="37"/>
        <end position="83"/>
    </location>
</feature>